<evidence type="ECO:0000256" key="1">
    <source>
        <dbReference type="ARBA" id="ARBA00022723"/>
    </source>
</evidence>
<evidence type="ECO:0000313" key="7">
    <source>
        <dbReference type="WBParaSite" id="Gr19_v10_g12520.t1"/>
    </source>
</evidence>
<evidence type="ECO:0000256" key="4">
    <source>
        <dbReference type="SAM" id="MobiDB-lite"/>
    </source>
</evidence>
<evidence type="ECO:0000256" key="2">
    <source>
        <dbReference type="ARBA" id="ARBA00022771"/>
    </source>
</evidence>
<dbReference type="InterPro" id="IPR007588">
    <property type="entry name" value="Znf_FLYWCH"/>
</dbReference>
<evidence type="ECO:0000259" key="5">
    <source>
        <dbReference type="Pfam" id="PF04500"/>
    </source>
</evidence>
<dbReference type="WBParaSite" id="Gr19_v10_g12520.t1">
    <property type="protein sequence ID" value="Gr19_v10_g12520.t1"/>
    <property type="gene ID" value="Gr19_v10_g12520"/>
</dbReference>
<reference evidence="7" key="1">
    <citation type="submission" date="2022-11" db="UniProtKB">
        <authorList>
            <consortium name="WormBaseParasite"/>
        </authorList>
    </citation>
    <scope>IDENTIFICATION</scope>
</reference>
<keyword evidence="6" id="KW-1185">Reference proteome</keyword>
<dbReference type="Gene3D" id="2.20.25.240">
    <property type="match status" value="1"/>
</dbReference>
<keyword evidence="1" id="KW-0479">Metal-binding</keyword>
<keyword evidence="2" id="KW-0863">Zinc-finger</keyword>
<dbReference type="AlphaFoldDB" id="A0A914H0M0"/>
<dbReference type="GO" id="GO:0008270">
    <property type="term" value="F:zinc ion binding"/>
    <property type="evidence" value="ECO:0007669"/>
    <property type="project" value="UniProtKB-KW"/>
</dbReference>
<dbReference type="Pfam" id="PF04500">
    <property type="entry name" value="FLYWCH"/>
    <property type="match status" value="1"/>
</dbReference>
<proteinExistence type="predicted"/>
<keyword evidence="3" id="KW-0862">Zinc</keyword>
<sequence length="104" mass="12072">MFNADRDVKFWRCEHQRSDVKCRGRVHTSLDDVVLKTVGEHNCQHSAANVFCWWDLVDLFCTGTRPARRKRPDANGPETQTARRKRPDANGQTQLARRKRPLLA</sequence>
<accession>A0A914H0M0</accession>
<name>A0A914H0M0_GLORO</name>
<feature type="domain" description="FLYWCH-type" evidence="5">
    <location>
        <begin position="6"/>
        <end position="42"/>
    </location>
</feature>
<evidence type="ECO:0000256" key="3">
    <source>
        <dbReference type="ARBA" id="ARBA00022833"/>
    </source>
</evidence>
<feature type="region of interest" description="Disordered" evidence="4">
    <location>
        <begin position="66"/>
        <end position="104"/>
    </location>
</feature>
<dbReference type="Proteomes" id="UP000887572">
    <property type="component" value="Unplaced"/>
</dbReference>
<evidence type="ECO:0000313" key="6">
    <source>
        <dbReference type="Proteomes" id="UP000887572"/>
    </source>
</evidence>
<organism evidence="6 7">
    <name type="scientific">Globodera rostochiensis</name>
    <name type="common">Golden nematode worm</name>
    <name type="synonym">Heterodera rostochiensis</name>
    <dbReference type="NCBI Taxonomy" id="31243"/>
    <lineage>
        <taxon>Eukaryota</taxon>
        <taxon>Metazoa</taxon>
        <taxon>Ecdysozoa</taxon>
        <taxon>Nematoda</taxon>
        <taxon>Chromadorea</taxon>
        <taxon>Rhabditida</taxon>
        <taxon>Tylenchina</taxon>
        <taxon>Tylenchomorpha</taxon>
        <taxon>Tylenchoidea</taxon>
        <taxon>Heteroderidae</taxon>
        <taxon>Heteroderinae</taxon>
        <taxon>Globodera</taxon>
    </lineage>
</organism>
<protein>
    <submittedName>
        <fullName evidence="7">FLYWCH-type domain-containing protein</fullName>
    </submittedName>
</protein>